<dbReference type="RefSeq" id="WP_011124761.1">
    <property type="nucleotide sequence ID" value="NC_005042.1"/>
</dbReference>
<name>Q7VCY1_PROMA</name>
<proteinExistence type="predicted"/>
<dbReference type="OrthoDB" id="555195at2"/>
<organism evidence="1 2">
    <name type="scientific">Prochlorococcus marinus (strain SARG / CCMP1375 / SS120)</name>
    <dbReference type="NCBI Taxonomy" id="167539"/>
    <lineage>
        <taxon>Bacteria</taxon>
        <taxon>Bacillati</taxon>
        <taxon>Cyanobacteriota</taxon>
        <taxon>Cyanophyceae</taxon>
        <taxon>Synechococcales</taxon>
        <taxon>Prochlorococcaceae</taxon>
        <taxon>Prochlorococcus</taxon>
    </lineage>
</organism>
<dbReference type="EnsemblBacteria" id="AAP99653">
    <property type="protein sequence ID" value="AAP99653"/>
    <property type="gene ID" value="Pro_0609"/>
</dbReference>
<evidence type="ECO:0000313" key="2">
    <source>
        <dbReference type="Proteomes" id="UP000001420"/>
    </source>
</evidence>
<dbReference type="HOGENOM" id="CLU_1359386_0_0_3"/>
<dbReference type="KEGG" id="pma:Pro_0609"/>
<gene>
    <name evidence="1" type="ordered locus">Pro_0609</name>
</gene>
<dbReference type="Proteomes" id="UP000001420">
    <property type="component" value="Chromosome"/>
</dbReference>
<dbReference type="EMBL" id="AE017126">
    <property type="protein sequence ID" value="AAP99653.1"/>
    <property type="molecule type" value="Genomic_DNA"/>
</dbReference>
<evidence type="ECO:0000313" key="1">
    <source>
        <dbReference type="EMBL" id="AAP99653.1"/>
    </source>
</evidence>
<reference evidence="1 2" key="1">
    <citation type="journal article" date="2003" name="Proc. Natl. Acad. Sci. U.S.A.">
        <title>Genome sequence of the cyanobacterium Prochlorococcus marinus SS120, a nearly minimal oxyphototrophic genome.</title>
        <authorList>
            <person name="Dufresne A."/>
            <person name="Salanoubat M."/>
            <person name="Partensky F."/>
            <person name="Artiguenave F."/>
            <person name="Axmann I.M."/>
            <person name="Barbe V."/>
            <person name="Duprat S."/>
            <person name="Galperin M.Y."/>
            <person name="Koonin E.V."/>
            <person name="Le Gall F."/>
            <person name="Makarova K.S."/>
            <person name="Ostrowski M."/>
            <person name="Oztas S."/>
            <person name="Robert C."/>
            <person name="Rogozin I.B."/>
            <person name="Scanlan D.J."/>
            <person name="Tandeau de Marsac N."/>
            <person name="Weissenbach J."/>
            <person name="Wincker P."/>
            <person name="Wolf Y.I."/>
            <person name="Hess W.R."/>
        </authorList>
    </citation>
    <scope>NUCLEOTIDE SEQUENCE [LARGE SCALE GENOMIC DNA]</scope>
    <source>
        <strain evidence="2">SARG / CCMP1375 / SS120</strain>
    </source>
</reference>
<protein>
    <submittedName>
        <fullName evidence="1">Uncharacterized protein</fullName>
    </submittedName>
</protein>
<sequence>MSRYLANLRIERELKPGQLASILQARNISKIGSLIRQFELNGDISSYWFKKLINELNPQKDALQKCITQDQEAHRKEIEEQKVKWNQWADTDIDPYLTIRYIPAVYGTKSIPKAFTSLREDAEWWCSNELKNFRAKGYLNWTRREQTFFEKGGTNSSRCKATFEEPPASAWMQVSGSAEKFIFKEELTSTVKVQPTAEVRP</sequence>
<dbReference type="AlphaFoldDB" id="Q7VCY1"/>
<dbReference type="PATRIC" id="fig|167539.5.peg.625"/>
<keyword evidence="2" id="KW-1185">Reference proteome</keyword>
<accession>Q7VCY1</accession>